<protein>
    <submittedName>
        <fullName evidence="1">Uncharacterized protein</fullName>
    </submittedName>
</protein>
<proteinExistence type="predicted"/>
<evidence type="ECO:0000313" key="1">
    <source>
        <dbReference type="EMBL" id="KAH7913832.1"/>
    </source>
</evidence>
<dbReference type="EMBL" id="MU267623">
    <property type="protein sequence ID" value="KAH7913832.1"/>
    <property type="molecule type" value="Genomic_DNA"/>
</dbReference>
<keyword evidence="2" id="KW-1185">Reference proteome</keyword>
<comment type="caution">
    <text evidence="1">The sequence shown here is derived from an EMBL/GenBank/DDBJ whole genome shotgun (WGS) entry which is preliminary data.</text>
</comment>
<reference evidence="1" key="1">
    <citation type="journal article" date="2021" name="New Phytol.">
        <title>Evolutionary innovations through gain and loss of genes in the ectomycorrhizal Boletales.</title>
        <authorList>
            <person name="Wu G."/>
            <person name="Miyauchi S."/>
            <person name="Morin E."/>
            <person name="Kuo A."/>
            <person name="Drula E."/>
            <person name="Varga T."/>
            <person name="Kohler A."/>
            <person name="Feng B."/>
            <person name="Cao Y."/>
            <person name="Lipzen A."/>
            <person name="Daum C."/>
            <person name="Hundley H."/>
            <person name="Pangilinan J."/>
            <person name="Johnson J."/>
            <person name="Barry K."/>
            <person name="LaButti K."/>
            <person name="Ng V."/>
            <person name="Ahrendt S."/>
            <person name="Min B."/>
            <person name="Choi I.G."/>
            <person name="Park H."/>
            <person name="Plett J.M."/>
            <person name="Magnuson J."/>
            <person name="Spatafora J.W."/>
            <person name="Nagy L.G."/>
            <person name="Henrissat B."/>
            <person name="Grigoriev I.V."/>
            <person name="Yang Z.L."/>
            <person name="Xu J."/>
            <person name="Martin F.M."/>
        </authorList>
    </citation>
    <scope>NUCLEOTIDE SEQUENCE</scope>
    <source>
        <strain evidence="1">ATCC 28755</strain>
    </source>
</reference>
<accession>A0ACB8AMP8</accession>
<evidence type="ECO:0000313" key="2">
    <source>
        <dbReference type="Proteomes" id="UP000790377"/>
    </source>
</evidence>
<gene>
    <name evidence="1" type="ORF">BJ138DRAFT_1111076</name>
</gene>
<name>A0ACB8AMP8_9AGAM</name>
<sequence>MDPPSDIHDHRKHVQMTTSLRRAPATSSKHKSMTILPSIRQSEITMRPMAASYDAYTESFHSLQSSTANANTDFDEPFITSTGIPQYNYPFDDQGSQRSQQRNRGHCDNCCSTSDEICSFRNPSSAPCSAPIDTMGSLSLILSKAKQGHVCVNTVPERKPQSPRKVASTPNLQTPSHPTPVEVSNQVKNAPGDLRHILNELESLAIVVKALPIPGEPVDSNVMSSFPVRPIKRHSTKNDIASKSSTWNQKEKWTAIVHPQTSSEPQFPPGILHAPTSHGSQNSVSYIYDPRGTPEFLIGGSNSLLAFPAHGYASPPGRPEFSAWKNISNSSPRRRTVGHQRIQDPLSAPAGSKASFKAFFQRSRCNTTASGYPAPRTIPLAHTPVESTISRERRIRLAWPKI</sequence>
<dbReference type="Proteomes" id="UP000790377">
    <property type="component" value="Unassembled WGS sequence"/>
</dbReference>
<organism evidence="1 2">
    <name type="scientific">Hygrophoropsis aurantiaca</name>
    <dbReference type="NCBI Taxonomy" id="72124"/>
    <lineage>
        <taxon>Eukaryota</taxon>
        <taxon>Fungi</taxon>
        <taxon>Dikarya</taxon>
        <taxon>Basidiomycota</taxon>
        <taxon>Agaricomycotina</taxon>
        <taxon>Agaricomycetes</taxon>
        <taxon>Agaricomycetidae</taxon>
        <taxon>Boletales</taxon>
        <taxon>Coniophorineae</taxon>
        <taxon>Hygrophoropsidaceae</taxon>
        <taxon>Hygrophoropsis</taxon>
    </lineage>
</organism>